<organism evidence="2 3">
    <name type="scientific">Pleurodeles waltl</name>
    <name type="common">Iberian ribbed newt</name>
    <dbReference type="NCBI Taxonomy" id="8319"/>
    <lineage>
        <taxon>Eukaryota</taxon>
        <taxon>Metazoa</taxon>
        <taxon>Chordata</taxon>
        <taxon>Craniata</taxon>
        <taxon>Vertebrata</taxon>
        <taxon>Euteleostomi</taxon>
        <taxon>Amphibia</taxon>
        <taxon>Batrachia</taxon>
        <taxon>Caudata</taxon>
        <taxon>Salamandroidea</taxon>
        <taxon>Salamandridae</taxon>
        <taxon>Pleurodelinae</taxon>
        <taxon>Pleurodeles</taxon>
    </lineage>
</organism>
<feature type="region of interest" description="Disordered" evidence="1">
    <location>
        <begin position="49"/>
        <end position="74"/>
    </location>
</feature>
<dbReference type="Proteomes" id="UP001066276">
    <property type="component" value="Chromosome 4_2"/>
</dbReference>
<dbReference type="AlphaFoldDB" id="A0AAV7S6E4"/>
<comment type="caution">
    <text evidence="2">The sequence shown here is derived from an EMBL/GenBank/DDBJ whole genome shotgun (WGS) entry which is preliminary data.</text>
</comment>
<name>A0AAV7S6E4_PLEWA</name>
<evidence type="ECO:0000256" key="1">
    <source>
        <dbReference type="SAM" id="MobiDB-lite"/>
    </source>
</evidence>
<feature type="compositionally biased region" description="Low complexity" evidence="1">
    <location>
        <begin position="111"/>
        <end position="123"/>
    </location>
</feature>
<protein>
    <submittedName>
        <fullName evidence="2">Uncharacterized protein</fullName>
    </submittedName>
</protein>
<gene>
    <name evidence="2" type="ORF">NDU88_000699</name>
</gene>
<feature type="region of interest" description="Disordered" evidence="1">
    <location>
        <begin position="86"/>
        <end position="171"/>
    </location>
</feature>
<evidence type="ECO:0000313" key="3">
    <source>
        <dbReference type="Proteomes" id="UP001066276"/>
    </source>
</evidence>
<evidence type="ECO:0000313" key="2">
    <source>
        <dbReference type="EMBL" id="KAJ1160197.1"/>
    </source>
</evidence>
<accession>A0AAV7S6E4</accession>
<dbReference type="EMBL" id="JANPWB010000008">
    <property type="protein sequence ID" value="KAJ1160197.1"/>
    <property type="molecule type" value="Genomic_DNA"/>
</dbReference>
<sequence>MQQLDPPSKRSIKHMEWVHTHQTGQVGHLTGPHSVSTPSAARLDGLQVRSACRGSQDAATRQHEQPDPQVPCLRGYNVFSCPPGLRRNLRAHSRPAGPRAGTDPVQQSSLGPTQPQAQPAQQRQRTRRGAQLHRVSSQRQSAQVGPIQSPQHRRRAPKYAAQAGPGLRSIPRGPLTCGLTAPRVSLLLALLNRYPSCSSRAGAPPQGRPGVRPPPGPRASLHEAHSPATQQARTASAQGPRSSPGDRTARQECRPSARVQSWAPAGSPRSSAPRDGAG</sequence>
<feature type="compositionally biased region" description="Polar residues" evidence="1">
    <location>
        <begin position="134"/>
        <end position="150"/>
    </location>
</feature>
<feature type="compositionally biased region" description="Polar residues" evidence="1">
    <location>
        <begin position="227"/>
        <end position="241"/>
    </location>
</feature>
<feature type="compositionally biased region" description="Low complexity" evidence="1">
    <location>
        <begin position="200"/>
        <end position="210"/>
    </location>
</feature>
<feature type="region of interest" description="Disordered" evidence="1">
    <location>
        <begin position="198"/>
        <end position="278"/>
    </location>
</feature>
<proteinExistence type="predicted"/>
<reference evidence="2" key="1">
    <citation type="journal article" date="2022" name="bioRxiv">
        <title>Sequencing and chromosome-scale assembly of the giantPleurodeles waltlgenome.</title>
        <authorList>
            <person name="Brown T."/>
            <person name="Elewa A."/>
            <person name="Iarovenko S."/>
            <person name="Subramanian E."/>
            <person name="Araus A.J."/>
            <person name="Petzold A."/>
            <person name="Susuki M."/>
            <person name="Suzuki K.-i.T."/>
            <person name="Hayashi T."/>
            <person name="Toyoda A."/>
            <person name="Oliveira C."/>
            <person name="Osipova E."/>
            <person name="Leigh N.D."/>
            <person name="Simon A."/>
            <person name="Yun M.H."/>
        </authorList>
    </citation>
    <scope>NUCLEOTIDE SEQUENCE</scope>
    <source>
        <strain evidence="2">20211129_DDA</strain>
        <tissue evidence="2">Liver</tissue>
    </source>
</reference>
<keyword evidence="3" id="KW-1185">Reference proteome</keyword>